<reference evidence="5" key="1">
    <citation type="submission" date="2021-01" db="EMBL/GenBank/DDBJ databases">
        <authorList>
            <person name="Corre E."/>
            <person name="Pelletier E."/>
            <person name="Niang G."/>
            <person name="Scheremetjew M."/>
            <person name="Finn R."/>
            <person name="Kale V."/>
            <person name="Holt S."/>
            <person name="Cochrane G."/>
            <person name="Meng A."/>
            <person name="Brown T."/>
            <person name="Cohen L."/>
        </authorList>
    </citation>
    <scope>NUCLEOTIDE SEQUENCE</scope>
    <source>
        <strain evidence="5">UIO037</strain>
    </source>
</reference>
<gene>
    <name evidence="5" type="ORF">CPOL0286_LOCUS18113</name>
</gene>
<proteinExistence type="inferred from homology"/>
<dbReference type="Gene3D" id="3.40.30.10">
    <property type="entry name" value="Glutaredoxin"/>
    <property type="match status" value="1"/>
</dbReference>
<dbReference type="InterPro" id="IPR036249">
    <property type="entry name" value="Thioredoxin-like_sf"/>
</dbReference>
<feature type="region of interest" description="Disordered" evidence="3">
    <location>
        <begin position="141"/>
        <end position="171"/>
    </location>
</feature>
<evidence type="ECO:0000313" key="5">
    <source>
        <dbReference type="EMBL" id="CAE2278271.1"/>
    </source>
</evidence>
<feature type="domain" description="Thioredoxin" evidence="4">
    <location>
        <begin position="1"/>
        <end position="71"/>
    </location>
</feature>
<dbReference type="InterPro" id="IPR051063">
    <property type="entry name" value="PDI"/>
</dbReference>
<dbReference type="PANTHER" id="PTHR45672:SF3">
    <property type="entry name" value="THIOREDOXIN DOMAIN-CONTAINING PROTEIN 5"/>
    <property type="match status" value="1"/>
</dbReference>
<evidence type="ECO:0000259" key="4">
    <source>
        <dbReference type="Pfam" id="PF00085"/>
    </source>
</evidence>
<protein>
    <recommendedName>
        <fullName evidence="4">Thioredoxin domain-containing protein</fullName>
    </recommendedName>
</protein>
<dbReference type="EMBL" id="HBKO01039633">
    <property type="protein sequence ID" value="CAE2278271.1"/>
    <property type="molecule type" value="Transcribed_RNA"/>
</dbReference>
<name>A0A6V4RJJ4_9EUKA</name>
<organism evidence="5">
    <name type="scientific">Prymnesium polylepis</name>
    <dbReference type="NCBI Taxonomy" id="72548"/>
    <lineage>
        <taxon>Eukaryota</taxon>
        <taxon>Haptista</taxon>
        <taxon>Haptophyta</taxon>
        <taxon>Prymnesiophyceae</taxon>
        <taxon>Prymnesiales</taxon>
        <taxon>Prymnesiaceae</taxon>
        <taxon>Prymnesium</taxon>
    </lineage>
</organism>
<dbReference type="GO" id="GO:0006457">
    <property type="term" value="P:protein folding"/>
    <property type="evidence" value="ECO:0007669"/>
    <property type="project" value="TreeGrafter"/>
</dbReference>
<comment type="similarity">
    <text evidence="1">Belongs to the protein disulfide isomerase family.</text>
</comment>
<accession>A0A6V4RJJ4</accession>
<evidence type="ECO:0000256" key="1">
    <source>
        <dbReference type="ARBA" id="ARBA00006347"/>
    </source>
</evidence>
<dbReference type="GO" id="GO:0003756">
    <property type="term" value="F:protein disulfide isomerase activity"/>
    <property type="evidence" value="ECO:0007669"/>
    <property type="project" value="TreeGrafter"/>
</dbReference>
<dbReference type="GO" id="GO:0005783">
    <property type="term" value="C:endoplasmic reticulum"/>
    <property type="evidence" value="ECO:0007669"/>
    <property type="project" value="TreeGrafter"/>
</dbReference>
<keyword evidence="2" id="KW-0732">Signal</keyword>
<dbReference type="InterPro" id="IPR013766">
    <property type="entry name" value="Thioredoxin_domain"/>
</dbReference>
<dbReference type="Pfam" id="PF00085">
    <property type="entry name" value="Thioredoxin"/>
    <property type="match status" value="1"/>
</dbReference>
<dbReference type="AlphaFoldDB" id="A0A6V4RJJ4"/>
<dbReference type="SUPFAM" id="SSF52833">
    <property type="entry name" value="Thioredoxin-like"/>
    <property type="match status" value="1"/>
</dbReference>
<evidence type="ECO:0000256" key="3">
    <source>
        <dbReference type="SAM" id="MobiDB-lite"/>
    </source>
</evidence>
<sequence>MKPDWDSLGAKFKDSPKVVIADVDCTAAGKSLCDKSGVRGYPTIKYYNPPDEEGEDYKGGRDLPALIKFVETELGPGCSVDAKENCSAEQLEKLDEYIKMDATERSTKLESMKTAMAEAEEAHNELLKKLQATFKESQDALEKLKEDSAPTIKLLKAATPSGKAAPAKDEM</sequence>
<evidence type="ECO:0000256" key="2">
    <source>
        <dbReference type="ARBA" id="ARBA00022729"/>
    </source>
</evidence>
<dbReference type="PANTHER" id="PTHR45672">
    <property type="entry name" value="PROTEIN DISULFIDE-ISOMERASE C17H9.14C-RELATED"/>
    <property type="match status" value="1"/>
</dbReference>